<dbReference type="GO" id="GO:0055052">
    <property type="term" value="C:ATP-binding cassette (ABC) transporter complex, substrate-binding subunit-containing"/>
    <property type="evidence" value="ECO:0007669"/>
    <property type="project" value="TreeGrafter"/>
</dbReference>
<dbReference type="GO" id="GO:0005524">
    <property type="term" value="F:ATP binding"/>
    <property type="evidence" value="ECO:0007669"/>
    <property type="project" value="UniProtKB-KW"/>
</dbReference>
<dbReference type="SMART" id="SM00382">
    <property type="entry name" value="AAA"/>
    <property type="match status" value="1"/>
</dbReference>
<evidence type="ECO:0000256" key="3">
    <source>
        <dbReference type="ARBA" id="ARBA00022840"/>
    </source>
</evidence>
<keyword evidence="1" id="KW-0813">Transport</keyword>
<evidence type="ECO:0000259" key="4">
    <source>
        <dbReference type="PROSITE" id="PS50893"/>
    </source>
</evidence>
<dbReference type="GO" id="GO:0016887">
    <property type="term" value="F:ATP hydrolysis activity"/>
    <property type="evidence" value="ECO:0007669"/>
    <property type="project" value="InterPro"/>
</dbReference>
<dbReference type="InterPro" id="IPR008995">
    <property type="entry name" value="Mo/tungstate-bd_C_term_dom"/>
</dbReference>
<dbReference type="InterPro" id="IPR017871">
    <property type="entry name" value="ABC_transporter-like_CS"/>
</dbReference>
<protein>
    <submittedName>
        <fullName evidence="5">ATP-binding cassette domain-containing protein</fullName>
    </submittedName>
</protein>
<dbReference type="Gene3D" id="3.40.50.300">
    <property type="entry name" value="P-loop containing nucleotide triphosphate hydrolases"/>
    <property type="match status" value="1"/>
</dbReference>
<dbReference type="SUPFAM" id="SSF52540">
    <property type="entry name" value="P-loop containing nucleoside triphosphate hydrolases"/>
    <property type="match status" value="1"/>
</dbReference>
<dbReference type="PROSITE" id="PS00211">
    <property type="entry name" value="ABC_TRANSPORTER_1"/>
    <property type="match status" value="1"/>
</dbReference>
<evidence type="ECO:0000256" key="1">
    <source>
        <dbReference type="ARBA" id="ARBA00022448"/>
    </source>
</evidence>
<organism evidence="5 6">
    <name type="scientific">candidate division KSB3 bacterium</name>
    <dbReference type="NCBI Taxonomy" id="2044937"/>
    <lineage>
        <taxon>Bacteria</taxon>
        <taxon>candidate division KSB3</taxon>
    </lineage>
</organism>
<evidence type="ECO:0000256" key="2">
    <source>
        <dbReference type="ARBA" id="ARBA00022741"/>
    </source>
</evidence>
<dbReference type="InterPro" id="IPR047641">
    <property type="entry name" value="ABC_transpr_MalK/UgpC-like"/>
</dbReference>
<dbReference type="Gene3D" id="2.40.50.100">
    <property type="match status" value="1"/>
</dbReference>
<comment type="caution">
    <text evidence="5">The sequence shown here is derived from an EMBL/GenBank/DDBJ whole genome shotgun (WGS) entry which is preliminary data.</text>
</comment>
<keyword evidence="2" id="KW-0547">Nucleotide-binding</keyword>
<gene>
    <name evidence="5" type="ORF">GF339_06865</name>
</gene>
<name>A0A9D5JU50_9BACT</name>
<dbReference type="PANTHER" id="PTHR43875">
    <property type="entry name" value="MALTODEXTRIN IMPORT ATP-BINDING PROTEIN MSMX"/>
    <property type="match status" value="1"/>
</dbReference>
<dbReference type="InterPro" id="IPR003439">
    <property type="entry name" value="ABC_transporter-like_ATP-bd"/>
</dbReference>
<dbReference type="InterPro" id="IPR012340">
    <property type="entry name" value="NA-bd_OB-fold"/>
</dbReference>
<dbReference type="PANTHER" id="PTHR43875:SF1">
    <property type="entry name" value="OSMOPROTECTIVE COMPOUNDS UPTAKE ATP-BINDING PROTEIN GGTA"/>
    <property type="match status" value="1"/>
</dbReference>
<feature type="domain" description="ABC transporter" evidence="4">
    <location>
        <begin position="4"/>
        <end position="256"/>
    </location>
</feature>
<proteinExistence type="predicted"/>
<dbReference type="PROSITE" id="PS50893">
    <property type="entry name" value="ABC_TRANSPORTER_2"/>
    <property type="match status" value="1"/>
</dbReference>
<dbReference type="Gene3D" id="2.40.50.140">
    <property type="entry name" value="Nucleic acid-binding proteins"/>
    <property type="match status" value="1"/>
</dbReference>
<dbReference type="Pfam" id="PF00005">
    <property type="entry name" value="ABC_tran"/>
    <property type="match status" value="1"/>
</dbReference>
<accession>A0A9D5JU50</accession>
<sequence>MATIELRNLCKSFDTGKQGLGRLHPQRNTPSQPFMIKDLNLTIPDGKTMVVLGPTGCGKSTLLRLIGGLMTPDAGEILYDGVSVNHVPPGERQIGMIFQNYALYPHFTSRKNVLSYFLFRKSTPELDAMAQEKYRKTSELLGVDIEYLMEKMPAHLSGGEKQRIALGRCITRDPRLFLLDEPFSNLDQPLREKYRVQLKKLLRHFQITTIYVTHDQREALVLADLLAIMNIGTIEQIGTPQELYEKPRSMFVAEFLNFDSDTPAINVINGEVIASKLRGMVIGVRSEDIELGEGRLGPAVVASVTEMRHVPIKHTAILSLNIGGTDLYAQIPSEEMATLPDEVSLRFKRYHLFDKSTGVRLQTFPEES</sequence>
<keyword evidence="3 5" id="KW-0067">ATP-binding</keyword>
<reference evidence="5" key="1">
    <citation type="submission" date="2019-11" db="EMBL/GenBank/DDBJ databases">
        <title>Microbial mats filling the niche in hypersaline microbial mats.</title>
        <authorList>
            <person name="Wong H.L."/>
            <person name="Macleod F.I."/>
            <person name="White R.A. III"/>
            <person name="Burns B.P."/>
        </authorList>
    </citation>
    <scope>NUCLEOTIDE SEQUENCE</scope>
    <source>
        <strain evidence="5">Rbin_158</strain>
    </source>
</reference>
<dbReference type="AlphaFoldDB" id="A0A9D5JU50"/>
<dbReference type="SUPFAM" id="SSF50331">
    <property type="entry name" value="MOP-like"/>
    <property type="match status" value="1"/>
</dbReference>
<dbReference type="Proteomes" id="UP000649604">
    <property type="component" value="Unassembled WGS sequence"/>
</dbReference>
<dbReference type="EMBL" id="WJJP01000213">
    <property type="protein sequence ID" value="MBD3324288.1"/>
    <property type="molecule type" value="Genomic_DNA"/>
</dbReference>
<dbReference type="InterPro" id="IPR003593">
    <property type="entry name" value="AAA+_ATPase"/>
</dbReference>
<dbReference type="InterPro" id="IPR027417">
    <property type="entry name" value="P-loop_NTPase"/>
</dbReference>
<evidence type="ECO:0000313" key="6">
    <source>
        <dbReference type="Proteomes" id="UP000649604"/>
    </source>
</evidence>
<evidence type="ECO:0000313" key="5">
    <source>
        <dbReference type="EMBL" id="MBD3324288.1"/>
    </source>
</evidence>